<sequence length="134" mass="15017">MVPLTTNASSESIFGTLCLMQTLLINKGKKRLIVPFLMHLNASSTMMCPTLIFRPVTTECKKAIRSSEMVSLCDVGIKLAFKKWFQPLAGDFNASLLIDRLHFSETIQVVPVSHKSAKILFLFVVVMEFTKTSF</sequence>
<name>A0ABR2FQC9_9ROSI</name>
<reference evidence="1 2" key="1">
    <citation type="journal article" date="2024" name="G3 (Bethesda)">
        <title>Genome assembly of Hibiscus sabdariffa L. provides insights into metabolisms of medicinal natural products.</title>
        <authorList>
            <person name="Kim T."/>
        </authorList>
    </citation>
    <scope>NUCLEOTIDE SEQUENCE [LARGE SCALE GENOMIC DNA]</scope>
    <source>
        <strain evidence="1">TK-2024</strain>
        <tissue evidence="1">Old leaves</tissue>
    </source>
</reference>
<dbReference type="EMBL" id="JBBPBM010000005">
    <property type="protein sequence ID" value="KAK8584310.1"/>
    <property type="molecule type" value="Genomic_DNA"/>
</dbReference>
<proteinExistence type="predicted"/>
<dbReference type="Proteomes" id="UP001472677">
    <property type="component" value="Unassembled WGS sequence"/>
</dbReference>
<accession>A0ABR2FQC9</accession>
<comment type="caution">
    <text evidence="1">The sequence shown here is derived from an EMBL/GenBank/DDBJ whole genome shotgun (WGS) entry which is preliminary data.</text>
</comment>
<gene>
    <name evidence="1" type="ORF">V6N12_068555</name>
</gene>
<evidence type="ECO:0000313" key="2">
    <source>
        <dbReference type="Proteomes" id="UP001472677"/>
    </source>
</evidence>
<keyword evidence="2" id="KW-1185">Reference proteome</keyword>
<organism evidence="1 2">
    <name type="scientific">Hibiscus sabdariffa</name>
    <name type="common">roselle</name>
    <dbReference type="NCBI Taxonomy" id="183260"/>
    <lineage>
        <taxon>Eukaryota</taxon>
        <taxon>Viridiplantae</taxon>
        <taxon>Streptophyta</taxon>
        <taxon>Embryophyta</taxon>
        <taxon>Tracheophyta</taxon>
        <taxon>Spermatophyta</taxon>
        <taxon>Magnoliopsida</taxon>
        <taxon>eudicotyledons</taxon>
        <taxon>Gunneridae</taxon>
        <taxon>Pentapetalae</taxon>
        <taxon>rosids</taxon>
        <taxon>malvids</taxon>
        <taxon>Malvales</taxon>
        <taxon>Malvaceae</taxon>
        <taxon>Malvoideae</taxon>
        <taxon>Hibiscus</taxon>
    </lineage>
</organism>
<protein>
    <submittedName>
        <fullName evidence="1">Uncharacterized protein</fullName>
    </submittedName>
</protein>
<evidence type="ECO:0000313" key="1">
    <source>
        <dbReference type="EMBL" id="KAK8584310.1"/>
    </source>
</evidence>